<dbReference type="EMBL" id="JBBNAE010000002">
    <property type="protein sequence ID" value="KAK9144909.1"/>
    <property type="molecule type" value="Genomic_DNA"/>
</dbReference>
<keyword evidence="2" id="KW-1185">Reference proteome</keyword>
<dbReference type="AlphaFoldDB" id="A0AAP0PJF8"/>
<reference evidence="1 2" key="1">
    <citation type="submission" date="2024-01" db="EMBL/GenBank/DDBJ databases">
        <title>Genome assemblies of Stephania.</title>
        <authorList>
            <person name="Yang L."/>
        </authorList>
    </citation>
    <scope>NUCLEOTIDE SEQUENCE [LARGE SCALE GENOMIC DNA]</scope>
    <source>
        <strain evidence="1">QJT</strain>
        <tissue evidence="1">Leaf</tissue>
    </source>
</reference>
<evidence type="ECO:0000313" key="1">
    <source>
        <dbReference type="EMBL" id="KAK9144909.1"/>
    </source>
</evidence>
<comment type="caution">
    <text evidence="1">The sequence shown here is derived from an EMBL/GenBank/DDBJ whole genome shotgun (WGS) entry which is preliminary data.</text>
</comment>
<organism evidence="1 2">
    <name type="scientific">Stephania japonica</name>
    <dbReference type="NCBI Taxonomy" id="461633"/>
    <lineage>
        <taxon>Eukaryota</taxon>
        <taxon>Viridiplantae</taxon>
        <taxon>Streptophyta</taxon>
        <taxon>Embryophyta</taxon>
        <taxon>Tracheophyta</taxon>
        <taxon>Spermatophyta</taxon>
        <taxon>Magnoliopsida</taxon>
        <taxon>Ranunculales</taxon>
        <taxon>Menispermaceae</taxon>
        <taxon>Menispermoideae</taxon>
        <taxon>Cissampelideae</taxon>
        <taxon>Stephania</taxon>
    </lineage>
</organism>
<dbReference type="Proteomes" id="UP001417504">
    <property type="component" value="Unassembled WGS sequence"/>
</dbReference>
<gene>
    <name evidence="1" type="ORF">Sjap_004812</name>
</gene>
<proteinExistence type="predicted"/>
<name>A0AAP0PJF8_9MAGN</name>
<accession>A0AAP0PJF8</accession>
<sequence>MTQWRVQLLGLRSILICFEILKGNLFNWRLQVAKKKSCKFEGVLVLPCCIYMA</sequence>
<evidence type="ECO:0000313" key="2">
    <source>
        <dbReference type="Proteomes" id="UP001417504"/>
    </source>
</evidence>
<protein>
    <submittedName>
        <fullName evidence="1">Uncharacterized protein</fullName>
    </submittedName>
</protein>